<dbReference type="HOGENOM" id="CLU_2358084_0_0_5"/>
<evidence type="ECO:0000313" key="3">
    <source>
        <dbReference type="Proteomes" id="UP000015347"/>
    </source>
</evidence>
<feature type="region of interest" description="Disordered" evidence="1">
    <location>
        <begin position="75"/>
        <end position="96"/>
    </location>
</feature>
<keyword evidence="3" id="KW-1185">Reference proteome</keyword>
<reference evidence="3" key="1">
    <citation type="journal article" date="2014" name="Stand. Genomic Sci.">
        <title>Genome sequence of the exopolysaccharide-producing Salipiger mucosus type strain (DSM 16094(T)), a moderately halophilic member of the Roseobacter clade.</title>
        <authorList>
            <person name="Riedel T."/>
            <person name="Spring S."/>
            <person name="Fiebig A."/>
            <person name="Petersen J."/>
            <person name="Kyrpides N.C."/>
            <person name="Goker M."/>
            <person name="Klenk H.P."/>
        </authorList>
    </citation>
    <scope>NUCLEOTIDE SEQUENCE [LARGE SCALE GENOMIC DNA]</scope>
    <source>
        <strain evidence="3">DSM 16094</strain>
    </source>
</reference>
<accession>S9Q988</accession>
<dbReference type="EMBL" id="APVH01000059">
    <property type="protein sequence ID" value="EPX76163.1"/>
    <property type="molecule type" value="Genomic_DNA"/>
</dbReference>
<gene>
    <name evidence="2" type="ORF">Salmuc_01946</name>
</gene>
<name>S9Q988_9RHOB</name>
<evidence type="ECO:0000256" key="1">
    <source>
        <dbReference type="SAM" id="MobiDB-lite"/>
    </source>
</evidence>
<feature type="region of interest" description="Disordered" evidence="1">
    <location>
        <begin position="1"/>
        <end position="36"/>
    </location>
</feature>
<dbReference type="AlphaFoldDB" id="S9Q988"/>
<dbReference type="STRING" id="1123237.Salmuc_01946"/>
<organism evidence="2 3">
    <name type="scientific">Salipiger mucosus DSM 16094</name>
    <dbReference type="NCBI Taxonomy" id="1123237"/>
    <lineage>
        <taxon>Bacteria</taxon>
        <taxon>Pseudomonadati</taxon>
        <taxon>Pseudomonadota</taxon>
        <taxon>Alphaproteobacteria</taxon>
        <taxon>Rhodobacterales</taxon>
        <taxon>Roseobacteraceae</taxon>
        <taxon>Salipiger</taxon>
    </lineage>
</organism>
<sequence length="96" mass="9835">MSPLSANRGGRRCPGGLHVRASEAPGGAPIDGADRRLGWTRPGSAAAPLVCAAHAGRLRGPPPGVRVAVLHLPWRSAGPHGSTRFHRSENPQGLAG</sequence>
<evidence type="ECO:0000313" key="2">
    <source>
        <dbReference type="EMBL" id="EPX76163.1"/>
    </source>
</evidence>
<proteinExistence type="predicted"/>
<comment type="caution">
    <text evidence="2">The sequence shown here is derived from an EMBL/GenBank/DDBJ whole genome shotgun (WGS) entry which is preliminary data.</text>
</comment>
<protein>
    <submittedName>
        <fullName evidence="2">Uncharacterized protein</fullName>
    </submittedName>
</protein>
<dbReference type="Proteomes" id="UP000015347">
    <property type="component" value="Unassembled WGS sequence"/>
</dbReference>